<reference evidence="1" key="1">
    <citation type="submission" date="2021-06" db="EMBL/GenBank/DDBJ databases">
        <authorList>
            <person name="Kallberg Y."/>
            <person name="Tangrot J."/>
            <person name="Rosling A."/>
        </authorList>
    </citation>
    <scope>NUCLEOTIDE SEQUENCE</scope>
    <source>
        <strain evidence="1">MA453B</strain>
    </source>
</reference>
<comment type="caution">
    <text evidence="1">The sequence shown here is derived from an EMBL/GenBank/DDBJ whole genome shotgun (WGS) entry which is preliminary data.</text>
</comment>
<dbReference type="OrthoDB" id="2426808at2759"/>
<gene>
    <name evidence="1" type="ORF">DERYTH_LOCUS21828</name>
</gene>
<evidence type="ECO:0000313" key="2">
    <source>
        <dbReference type="Proteomes" id="UP000789405"/>
    </source>
</evidence>
<dbReference type="EMBL" id="CAJVPY010028731">
    <property type="protein sequence ID" value="CAG8793137.1"/>
    <property type="molecule type" value="Genomic_DNA"/>
</dbReference>
<dbReference type="Proteomes" id="UP000789405">
    <property type="component" value="Unassembled WGS sequence"/>
</dbReference>
<feature type="non-terminal residue" evidence="1">
    <location>
        <position position="247"/>
    </location>
</feature>
<keyword evidence="2" id="KW-1185">Reference proteome</keyword>
<organism evidence="1 2">
    <name type="scientific">Dentiscutata erythropus</name>
    <dbReference type="NCBI Taxonomy" id="1348616"/>
    <lineage>
        <taxon>Eukaryota</taxon>
        <taxon>Fungi</taxon>
        <taxon>Fungi incertae sedis</taxon>
        <taxon>Mucoromycota</taxon>
        <taxon>Glomeromycotina</taxon>
        <taxon>Glomeromycetes</taxon>
        <taxon>Diversisporales</taxon>
        <taxon>Gigasporaceae</taxon>
        <taxon>Dentiscutata</taxon>
    </lineage>
</organism>
<evidence type="ECO:0000313" key="1">
    <source>
        <dbReference type="EMBL" id="CAG8793137.1"/>
    </source>
</evidence>
<accession>A0A9N9P623</accession>
<sequence length="247" mass="28264">MNSEDIVNSEDIMDSENITESEDFIESEDTLDLDEDFISPPKNFSTHWTGFLHSKQLKNDKAQRYNAKCTYCAQIFEACKEAMTNHILNLCRKISAKSKILYSHTVNKKKSEEVTEVPTYKAVLVTDYFDKAILSLEKTNELYTLLLRALVYSNISFTFAENSFFILFLNEISDLTLSLDGWMDVSNNSIYTFLLHKFGNINEIINIEEFSSIQHTASNLLVAIINSLQNVFIDFSKIIAIVTDNLS</sequence>
<dbReference type="AlphaFoldDB" id="A0A9N9P623"/>
<proteinExistence type="predicted"/>
<protein>
    <submittedName>
        <fullName evidence="1">12624_t:CDS:1</fullName>
    </submittedName>
</protein>
<name>A0A9N9P623_9GLOM</name>